<evidence type="ECO:0000313" key="1">
    <source>
        <dbReference type="EMBL" id="KAF9441027.1"/>
    </source>
</evidence>
<organism evidence="1 2">
    <name type="scientific">Macrolepiota fuliginosa MF-IS2</name>
    <dbReference type="NCBI Taxonomy" id="1400762"/>
    <lineage>
        <taxon>Eukaryota</taxon>
        <taxon>Fungi</taxon>
        <taxon>Dikarya</taxon>
        <taxon>Basidiomycota</taxon>
        <taxon>Agaricomycotina</taxon>
        <taxon>Agaricomycetes</taxon>
        <taxon>Agaricomycetidae</taxon>
        <taxon>Agaricales</taxon>
        <taxon>Agaricineae</taxon>
        <taxon>Agaricaceae</taxon>
        <taxon>Macrolepiota</taxon>
    </lineage>
</organism>
<evidence type="ECO:0000313" key="2">
    <source>
        <dbReference type="Proteomes" id="UP000807342"/>
    </source>
</evidence>
<gene>
    <name evidence="1" type="ORF">P691DRAFT_766865</name>
</gene>
<name>A0A9P5X0C3_9AGAR</name>
<protein>
    <submittedName>
        <fullName evidence="1">Uncharacterized protein</fullName>
    </submittedName>
</protein>
<reference evidence="1" key="1">
    <citation type="submission" date="2020-11" db="EMBL/GenBank/DDBJ databases">
        <authorList>
            <consortium name="DOE Joint Genome Institute"/>
            <person name="Ahrendt S."/>
            <person name="Riley R."/>
            <person name="Andreopoulos W."/>
            <person name="Labutti K."/>
            <person name="Pangilinan J."/>
            <person name="Ruiz-Duenas F.J."/>
            <person name="Barrasa J.M."/>
            <person name="Sanchez-Garcia M."/>
            <person name="Camarero S."/>
            <person name="Miyauchi S."/>
            <person name="Serrano A."/>
            <person name="Linde D."/>
            <person name="Babiker R."/>
            <person name="Drula E."/>
            <person name="Ayuso-Fernandez I."/>
            <person name="Pacheco R."/>
            <person name="Padilla G."/>
            <person name="Ferreira P."/>
            <person name="Barriuso J."/>
            <person name="Kellner H."/>
            <person name="Castanera R."/>
            <person name="Alfaro M."/>
            <person name="Ramirez L."/>
            <person name="Pisabarro A.G."/>
            <person name="Kuo A."/>
            <person name="Tritt A."/>
            <person name="Lipzen A."/>
            <person name="He G."/>
            <person name="Yan M."/>
            <person name="Ng V."/>
            <person name="Cullen D."/>
            <person name="Martin F."/>
            <person name="Rosso M.-N."/>
            <person name="Henrissat B."/>
            <person name="Hibbett D."/>
            <person name="Martinez A.T."/>
            <person name="Grigoriev I.V."/>
        </authorList>
    </citation>
    <scope>NUCLEOTIDE SEQUENCE</scope>
    <source>
        <strain evidence="1">MF-IS2</strain>
    </source>
</reference>
<dbReference type="EMBL" id="MU152110">
    <property type="protein sequence ID" value="KAF9441027.1"/>
    <property type="molecule type" value="Genomic_DNA"/>
</dbReference>
<dbReference type="AlphaFoldDB" id="A0A9P5X0C3"/>
<accession>A0A9P5X0C3</accession>
<keyword evidence="2" id="KW-1185">Reference proteome</keyword>
<dbReference type="Proteomes" id="UP000807342">
    <property type="component" value="Unassembled WGS sequence"/>
</dbReference>
<proteinExistence type="predicted"/>
<comment type="caution">
    <text evidence="1">The sequence shown here is derived from an EMBL/GenBank/DDBJ whole genome shotgun (WGS) entry which is preliminary data.</text>
</comment>
<sequence>MSKQCREIEATFLDFDECTRAYSVIINAMTTDKTQVDQQIGYTRLRLEATLHDFRKIKSGFIVGAKCFRKAVERIGSVVQSLESGSDKGSQWRAFPFNSSTPKVVEDVFGAFSRIATTCQELVGYYGKFIDHLNNVSESLESLHPSGEEVQVMARLWDEHSQHTASLKVDISGFEMHLNTPIPYDLPYLPPLQSTSGPPPQGPCKVPLQPQPSLLPTPVDAISGAGAAPAVASRPADGYIPVADTLLLAPPLPLTSTGPGDAEPSLPPAAARPTRTAFLWRLFYCINLGYFSQ</sequence>